<evidence type="ECO:0000256" key="2">
    <source>
        <dbReference type="SAM" id="MobiDB-lite"/>
    </source>
</evidence>
<dbReference type="Gene3D" id="1.10.30.10">
    <property type="entry name" value="High mobility group box domain"/>
    <property type="match status" value="1"/>
</dbReference>
<dbReference type="VEuPathDB" id="FungiDB:RhiirFUN_013220"/>
<evidence type="ECO:0000313" key="5">
    <source>
        <dbReference type="EMBL" id="PKY40648.1"/>
    </source>
</evidence>
<dbReference type="Proteomes" id="UP000234323">
    <property type="component" value="Unassembled WGS sequence"/>
</dbReference>
<feature type="DNA-binding region" description="HMG box" evidence="1">
    <location>
        <begin position="73"/>
        <end position="141"/>
    </location>
</feature>
<sequence length="256" mass="29616">MAPTINSEVESEKFQIVLEGCDGKLAEKSPIQPKKRQPLDIPDIHLPFPPIITASEIFEKTLVRKLSKHEGSARKSPNKFLIYRTVVVLELHRQNIHYSMTEISGAIAKKWKEESKDVKDAYTKLASQVEELNKKHFGEFSRRRANRKHNVKSSSLGDNHHHNHHHPIISSNYFNDPMSNNLIPKIDPISMSCNNNYNSNMYSPYIPHTICPPYYLHPQQQSIYHDSSNYHPFKQESYDTVDSNSFFFDSNLNLVK</sequence>
<evidence type="ECO:0000259" key="3">
    <source>
        <dbReference type="PROSITE" id="PS50118"/>
    </source>
</evidence>
<keyword evidence="1" id="KW-0238">DNA-binding</keyword>
<protein>
    <submittedName>
        <fullName evidence="4">MATA-HMG</fullName>
    </submittedName>
</protein>
<dbReference type="InterPro" id="IPR036910">
    <property type="entry name" value="HMG_box_dom_sf"/>
</dbReference>
<evidence type="ECO:0000313" key="4">
    <source>
        <dbReference type="EMBL" id="ANQ32750.1"/>
    </source>
</evidence>
<proteinExistence type="predicted"/>
<evidence type="ECO:0000256" key="1">
    <source>
        <dbReference type="PROSITE-ProRule" id="PRU00267"/>
    </source>
</evidence>
<gene>
    <name evidence="4" type="primary">HMG166</name>
    <name evidence="5" type="ORF">RhiirA4_495259</name>
</gene>
<dbReference type="PROSITE" id="PS50118">
    <property type="entry name" value="HMG_BOX_2"/>
    <property type="match status" value="1"/>
</dbReference>
<dbReference type="EMBL" id="LLXI01000111">
    <property type="protein sequence ID" value="PKY40648.1"/>
    <property type="molecule type" value="Genomic_DNA"/>
</dbReference>
<evidence type="ECO:0000313" key="6">
    <source>
        <dbReference type="Proteomes" id="UP000234323"/>
    </source>
</evidence>
<feature type="domain" description="HMG box" evidence="3">
    <location>
        <begin position="73"/>
        <end position="141"/>
    </location>
</feature>
<organism evidence="4">
    <name type="scientific">Rhizophagus irregularis</name>
    <dbReference type="NCBI Taxonomy" id="588596"/>
    <lineage>
        <taxon>Eukaryota</taxon>
        <taxon>Fungi</taxon>
        <taxon>Fungi incertae sedis</taxon>
        <taxon>Mucoromycota</taxon>
        <taxon>Glomeromycotina</taxon>
        <taxon>Glomeromycetes</taxon>
        <taxon>Glomerales</taxon>
        <taxon>Glomeraceae</taxon>
        <taxon>Rhizophagus</taxon>
    </lineage>
</organism>
<dbReference type="Pfam" id="PF00505">
    <property type="entry name" value="HMG_box"/>
    <property type="match status" value="1"/>
</dbReference>
<accession>A0A1B1EVB6</accession>
<dbReference type="EMBL" id="KT212310">
    <property type="protein sequence ID" value="ANQ32750.1"/>
    <property type="molecule type" value="Genomic_DNA"/>
</dbReference>
<name>A0A1B1EVB6_9GLOM</name>
<dbReference type="SUPFAM" id="SSF47095">
    <property type="entry name" value="HMG-box"/>
    <property type="match status" value="1"/>
</dbReference>
<reference evidence="4" key="1">
    <citation type="submission" date="2015-06" db="EMBL/GenBank/DDBJ databases">
        <title>Evolution and Diversity of Sexually-Related Genes in an Arbuscular Mycorrhizal Fungi.</title>
        <authorList>
            <person name="Charron P."/>
            <person name="Marton T."/>
            <person name="Corradi N."/>
        </authorList>
    </citation>
    <scope>NUCLEOTIDE SEQUENCE</scope>
    <source>
        <strain evidence="4">A4</strain>
    </source>
</reference>
<dbReference type="InterPro" id="IPR009071">
    <property type="entry name" value="HMG_box_dom"/>
</dbReference>
<dbReference type="OrthoDB" id="2344873at2759"/>
<dbReference type="AlphaFoldDB" id="A0A1B1EVB6"/>
<dbReference type="VEuPathDB" id="FungiDB:RhiirA1_411673"/>
<keyword evidence="1" id="KW-0539">Nucleus</keyword>
<dbReference type="GO" id="GO:0003677">
    <property type="term" value="F:DNA binding"/>
    <property type="evidence" value="ECO:0007669"/>
    <property type="project" value="UniProtKB-UniRule"/>
</dbReference>
<keyword evidence="6" id="KW-1185">Reference proteome</keyword>
<feature type="region of interest" description="Disordered" evidence="2">
    <location>
        <begin position="144"/>
        <end position="169"/>
    </location>
</feature>
<reference evidence="5 6" key="2">
    <citation type="submission" date="2015-10" db="EMBL/GenBank/DDBJ databases">
        <title>Genome analyses suggest a sexual origin of heterokaryosis in a supposedly ancient asexual fungus.</title>
        <authorList>
            <person name="Ropars J."/>
            <person name="Sedzielewska K."/>
            <person name="Noel J."/>
            <person name="Charron P."/>
            <person name="Farinelli L."/>
            <person name="Marton T."/>
            <person name="Kruger M."/>
            <person name="Pelin A."/>
            <person name="Brachmann A."/>
            <person name="Corradi N."/>
        </authorList>
    </citation>
    <scope>NUCLEOTIDE SEQUENCE [LARGE SCALE GENOMIC DNA]</scope>
    <source>
        <strain evidence="5 6">A4</strain>
    </source>
</reference>
<dbReference type="GO" id="GO:0005634">
    <property type="term" value="C:nucleus"/>
    <property type="evidence" value="ECO:0007669"/>
    <property type="project" value="UniProtKB-UniRule"/>
</dbReference>
<dbReference type="VEuPathDB" id="FungiDB:FUN_016470"/>